<feature type="transmembrane region" description="Helical" evidence="1">
    <location>
        <begin position="52"/>
        <end position="71"/>
    </location>
</feature>
<evidence type="ECO:0000313" key="2">
    <source>
        <dbReference type="EMBL" id="BBX83702.1"/>
    </source>
</evidence>
<keyword evidence="1" id="KW-0812">Transmembrane</keyword>
<feature type="transmembrane region" description="Helical" evidence="1">
    <location>
        <begin position="77"/>
        <end position="96"/>
    </location>
</feature>
<feature type="transmembrane region" description="Helical" evidence="1">
    <location>
        <begin position="20"/>
        <end position="45"/>
    </location>
</feature>
<protein>
    <submittedName>
        <fullName evidence="2">Integral membrane protein</fullName>
    </submittedName>
</protein>
<feature type="transmembrane region" description="Helical" evidence="1">
    <location>
        <begin position="108"/>
        <end position="124"/>
    </location>
</feature>
<feature type="transmembrane region" description="Helical" evidence="1">
    <location>
        <begin position="130"/>
        <end position="147"/>
    </location>
</feature>
<evidence type="ECO:0000256" key="1">
    <source>
        <dbReference type="SAM" id="Phobius"/>
    </source>
</evidence>
<proteinExistence type="predicted"/>
<keyword evidence="1" id="KW-1133">Transmembrane helix</keyword>
<name>A0ABN5YPI9_9MYCO</name>
<dbReference type="RefSeq" id="WP_138231618.1">
    <property type="nucleotide sequence ID" value="NZ_AP022577.1"/>
</dbReference>
<reference evidence="2 3" key="1">
    <citation type="journal article" date="2019" name="Emerg. Microbes Infect.">
        <title>Comprehensive subspecies identification of 175 nontuberculous mycobacteria species based on 7547 genomic profiles.</title>
        <authorList>
            <person name="Matsumoto Y."/>
            <person name="Kinjo T."/>
            <person name="Motooka D."/>
            <person name="Nabeya D."/>
            <person name="Jung N."/>
            <person name="Uechi K."/>
            <person name="Horii T."/>
            <person name="Iida T."/>
            <person name="Fujita J."/>
            <person name="Nakamura S."/>
        </authorList>
    </citation>
    <scope>NUCLEOTIDE SEQUENCE [LARGE SCALE GENOMIC DNA]</scope>
    <source>
        <strain evidence="2 3">JCM 15296</strain>
    </source>
</reference>
<organism evidence="2 3">
    <name type="scientific">Mycolicibacterium aubagnense</name>
    <dbReference type="NCBI Taxonomy" id="319707"/>
    <lineage>
        <taxon>Bacteria</taxon>
        <taxon>Bacillati</taxon>
        <taxon>Actinomycetota</taxon>
        <taxon>Actinomycetes</taxon>
        <taxon>Mycobacteriales</taxon>
        <taxon>Mycobacteriaceae</taxon>
        <taxon>Mycolicibacterium</taxon>
    </lineage>
</organism>
<keyword evidence="1" id="KW-0472">Membrane</keyword>
<sequence length="169" mass="16350">MTTDAATGSGQPGARIFSTGFGVLMVAVAAVQATGPAAAAAVLALAAVGAGLVVRAAATGAVLLTVVALAASDAPPLVAALSGLSATAYLLLRHAAGTGVTTTTRPTLIAMLGFTFAGVAATAVNVDLPWLPLLAPLAVVATYWLALTSHTEANGHAATAGTNTVVPPR</sequence>
<dbReference type="Proteomes" id="UP000465609">
    <property type="component" value="Chromosome"/>
</dbReference>
<accession>A0ABN5YPI9</accession>
<dbReference type="EMBL" id="AP022577">
    <property type="protein sequence ID" value="BBX83702.1"/>
    <property type="molecule type" value="Genomic_DNA"/>
</dbReference>
<keyword evidence="3" id="KW-1185">Reference proteome</keyword>
<gene>
    <name evidence="2" type="ORF">MAUB_15750</name>
</gene>
<evidence type="ECO:0000313" key="3">
    <source>
        <dbReference type="Proteomes" id="UP000465609"/>
    </source>
</evidence>